<proteinExistence type="predicted"/>
<sequence>MNVLDSTASIGSSIKRYTKFITSSGLERLLLYELNKITKNLNVISGGKSHISALCTVNEIWTILLNSRICKEIWIHVRDPFVLKHQKNLFMQLNSSDWGLFIPFSSELPKPYTKVISSNSVVKNTMLIQSIVRDVIKGHCHRSVQLQGDHLPKVLEKHGYTPIPPKVMITLENNLCKVLVNASGDLSERPWHKFSSIPDRLESNAAAAISYEIFKTYNYNEIKEFTIWDPFCHNGSLLMELYSILSGTFRVI</sequence>
<dbReference type="GeneID" id="15804796"/>
<accession>L0B2Y5</accession>
<dbReference type="OrthoDB" id="360571at2759"/>
<evidence type="ECO:0000313" key="2">
    <source>
        <dbReference type="Proteomes" id="UP000031512"/>
    </source>
</evidence>
<dbReference type="EMBL" id="CP001670">
    <property type="protein sequence ID" value="AFZ81586.1"/>
    <property type="molecule type" value="Genomic_DNA"/>
</dbReference>
<dbReference type="eggNOG" id="ENOG502SCFS">
    <property type="taxonomic scope" value="Eukaryota"/>
</dbReference>
<keyword evidence="2" id="KW-1185">Reference proteome</keyword>
<dbReference type="Proteomes" id="UP000031512">
    <property type="component" value="Chromosome 3"/>
</dbReference>
<protein>
    <recommendedName>
        <fullName evidence="3">THUMP domain-containing protein</fullName>
    </recommendedName>
</protein>
<dbReference type="AlphaFoldDB" id="L0B2Y5"/>
<dbReference type="KEGG" id="beq:BEWA_010000"/>
<reference evidence="1 2" key="1">
    <citation type="journal article" date="2012" name="BMC Genomics">
        <title>Comparative genomic analysis and phylogenetic position of Theileria equi.</title>
        <authorList>
            <person name="Kappmeyer L.S."/>
            <person name="Thiagarajan M."/>
            <person name="Herndon D.R."/>
            <person name="Ramsay J.D."/>
            <person name="Caler E."/>
            <person name="Djikeng A."/>
            <person name="Gillespie J.J."/>
            <person name="Lau A.O."/>
            <person name="Roalson E.H."/>
            <person name="Silva J.C."/>
            <person name="Silva M.G."/>
            <person name="Suarez C.E."/>
            <person name="Ueti M.W."/>
            <person name="Nene V.M."/>
            <person name="Mealey R.H."/>
            <person name="Knowles D.P."/>
            <person name="Brayton K.A."/>
        </authorList>
    </citation>
    <scope>NUCLEOTIDE SEQUENCE [LARGE SCALE GENOMIC DNA]</scope>
    <source>
        <strain evidence="1 2">WA</strain>
    </source>
</reference>
<dbReference type="VEuPathDB" id="PiroplasmaDB:BEWA_010000"/>
<evidence type="ECO:0008006" key="3">
    <source>
        <dbReference type="Google" id="ProtNLM"/>
    </source>
</evidence>
<gene>
    <name evidence="1" type="ORF">BEWA_010000</name>
</gene>
<organism evidence="1 2">
    <name type="scientific">Theileria equi strain WA</name>
    <dbReference type="NCBI Taxonomy" id="1537102"/>
    <lineage>
        <taxon>Eukaryota</taxon>
        <taxon>Sar</taxon>
        <taxon>Alveolata</taxon>
        <taxon>Apicomplexa</taxon>
        <taxon>Aconoidasida</taxon>
        <taxon>Piroplasmida</taxon>
        <taxon>Theileriidae</taxon>
        <taxon>Theileria</taxon>
    </lineage>
</organism>
<dbReference type="Gene3D" id="3.30.2130.30">
    <property type="match status" value="1"/>
</dbReference>
<evidence type="ECO:0000313" key="1">
    <source>
        <dbReference type="EMBL" id="AFZ81586.1"/>
    </source>
</evidence>
<name>L0B2Y5_THEEQ</name>
<dbReference type="RefSeq" id="XP_004831252.1">
    <property type="nucleotide sequence ID" value="XM_004831195.1"/>
</dbReference>